<evidence type="ECO:0000313" key="2">
    <source>
        <dbReference type="EMBL" id="EOA98429.1"/>
    </source>
</evidence>
<gene>
    <name evidence="2" type="ORF">Anapl_18198</name>
</gene>
<organism evidence="2 3">
    <name type="scientific">Anas platyrhynchos</name>
    <name type="common">Mallard</name>
    <name type="synonym">Anas boschas</name>
    <dbReference type="NCBI Taxonomy" id="8839"/>
    <lineage>
        <taxon>Eukaryota</taxon>
        <taxon>Metazoa</taxon>
        <taxon>Chordata</taxon>
        <taxon>Craniata</taxon>
        <taxon>Vertebrata</taxon>
        <taxon>Euteleostomi</taxon>
        <taxon>Archelosauria</taxon>
        <taxon>Archosauria</taxon>
        <taxon>Dinosauria</taxon>
        <taxon>Saurischia</taxon>
        <taxon>Theropoda</taxon>
        <taxon>Coelurosauria</taxon>
        <taxon>Aves</taxon>
        <taxon>Neognathae</taxon>
        <taxon>Galloanserae</taxon>
        <taxon>Anseriformes</taxon>
        <taxon>Anatidae</taxon>
        <taxon>Anatinae</taxon>
        <taxon>Anas</taxon>
    </lineage>
</organism>
<name>R0LAG8_ANAPL</name>
<protein>
    <submittedName>
        <fullName evidence="2">Uncharacterized protein</fullName>
    </submittedName>
</protein>
<feature type="compositionally biased region" description="Polar residues" evidence="1">
    <location>
        <begin position="213"/>
        <end position="232"/>
    </location>
</feature>
<reference evidence="3" key="1">
    <citation type="journal article" date="2013" name="Nat. Genet.">
        <title>The duck genome and transcriptome provide insight into an avian influenza virus reservoir species.</title>
        <authorList>
            <person name="Huang Y."/>
            <person name="Li Y."/>
            <person name="Burt D.W."/>
            <person name="Chen H."/>
            <person name="Zhang Y."/>
            <person name="Qian W."/>
            <person name="Kim H."/>
            <person name="Gan S."/>
            <person name="Zhao Y."/>
            <person name="Li J."/>
            <person name="Yi K."/>
            <person name="Feng H."/>
            <person name="Zhu P."/>
            <person name="Li B."/>
            <person name="Liu Q."/>
            <person name="Fairley S."/>
            <person name="Magor K.E."/>
            <person name="Du Z."/>
            <person name="Hu X."/>
            <person name="Goodman L."/>
            <person name="Tafer H."/>
            <person name="Vignal A."/>
            <person name="Lee T."/>
            <person name="Kim K.W."/>
            <person name="Sheng Z."/>
            <person name="An Y."/>
            <person name="Searle S."/>
            <person name="Herrero J."/>
            <person name="Groenen M.A."/>
            <person name="Crooijmans R.P."/>
            <person name="Faraut T."/>
            <person name="Cai Q."/>
            <person name="Webster R.G."/>
            <person name="Aldridge J.R."/>
            <person name="Warren W.C."/>
            <person name="Bartschat S."/>
            <person name="Kehr S."/>
            <person name="Marz M."/>
            <person name="Stadler P.F."/>
            <person name="Smith J."/>
            <person name="Kraus R.H."/>
            <person name="Zhao Y."/>
            <person name="Ren L."/>
            <person name="Fei J."/>
            <person name="Morisson M."/>
            <person name="Kaiser P."/>
            <person name="Griffin D.K."/>
            <person name="Rao M."/>
            <person name="Pitel F."/>
            <person name="Wang J."/>
            <person name="Li N."/>
        </authorList>
    </citation>
    <scope>NUCLEOTIDE SEQUENCE [LARGE SCALE GENOMIC DNA]</scope>
</reference>
<dbReference type="EMBL" id="KB743503">
    <property type="protein sequence ID" value="EOA98429.1"/>
    <property type="molecule type" value="Genomic_DNA"/>
</dbReference>
<evidence type="ECO:0000313" key="3">
    <source>
        <dbReference type="Proteomes" id="UP000296049"/>
    </source>
</evidence>
<keyword evidence="3" id="KW-1185">Reference proteome</keyword>
<evidence type="ECO:0000256" key="1">
    <source>
        <dbReference type="SAM" id="MobiDB-lite"/>
    </source>
</evidence>
<dbReference type="Proteomes" id="UP000296049">
    <property type="component" value="Unassembled WGS sequence"/>
</dbReference>
<dbReference type="AlphaFoldDB" id="R0LAG8"/>
<sequence length="445" mass="49153">MKPALRVFACLYEYQARHCLPFLFTAVLQTFCASYHTRNVVLDYPACRLILCERDQVAKTCTEPRCEYEGMDCSFSTKAKLTLNQATALALLITLVTVLTPVTELLLECKQSTPSLQVLSCCGALHEQLEEPQENFTAMTSCWGGLNMGEVFEQKARCHDADLKKAKGKEDNEETSGRSKNLSKVEIKKIGYSVKDELWGSGQFLAGWLQRPKGTQPNESSSQLDGSFSPGTSPGGQVSGWALVMGASLSAEEEAIVKLLTQLLVERGVENDPLKIKLLLKFLRKQGFPSMASTLKRVKTLGGAQLFAEPVLNAGGISRVFPAWPEHLRQHFCSLPVTITPENSENPWDAQTGGFLLVCLLNVFQVKLLRNATQRFAPGMIVTSGSIFISHYVTCLLGGVVAEQRCQKKFGEAGMQQAECDSQHHSTGRWTSVTVQLEELYSTRR</sequence>
<proteinExistence type="predicted"/>
<feature type="region of interest" description="Disordered" evidence="1">
    <location>
        <begin position="210"/>
        <end position="233"/>
    </location>
</feature>
<accession>R0LAG8</accession>